<sequence length="118" mass="13262">MKHKQEETLANVNGKTNRRYAAINSIVLRHAKQAKESTFGARFYSVQAAAKSLGPSWSLDFVRTKNPEFNLSMMGVGISMVMNAISVIFDQTEDKDSGWAFRGCGFGLVQLWLFIFHL</sequence>
<keyword evidence="1" id="KW-0472">Membrane</keyword>
<evidence type="ECO:0000313" key="2">
    <source>
        <dbReference type="EMBL" id="KAK7385287.1"/>
    </source>
</evidence>
<proteinExistence type="predicted"/>
<accession>A0AAN9X6T8</accession>
<protein>
    <submittedName>
        <fullName evidence="2">Uncharacterized protein</fullName>
    </submittedName>
</protein>
<keyword evidence="3" id="KW-1185">Reference proteome</keyword>
<feature type="transmembrane region" description="Helical" evidence="1">
    <location>
        <begin position="99"/>
        <end position="116"/>
    </location>
</feature>
<organism evidence="2 3">
    <name type="scientific">Psophocarpus tetragonolobus</name>
    <name type="common">Winged bean</name>
    <name type="synonym">Dolichos tetragonolobus</name>
    <dbReference type="NCBI Taxonomy" id="3891"/>
    <lineage>
        <taxon>Eukaryota</taxon>
        <taxon>Viridiplantae</taxon>
        <taxon>Streptophyta</taxon>
        <taxon>Embryophyta</taxon>
        <taxon>Tracheophyta</taxon>
        <taxon>Spermatophyta</taxon>
        <taxon>Magnoliopsida</taxon>
        <taxon>eudicotyledons</taxon>
        <taxon>Gunneridae</taxon>
        <taxon>Pentapetalae</taxon>
        <taxon>rosids</taxon>
        <taxon>fabids</taxon>
        <taxon>Fabales</taxon>
        <taxon>Fabaceae</taxon>
        <taxon>Papilionoideae</taxon>
        <taxon>50 kb inversion clade</taxon>
        <taxon>NPAAA clade</taxon>
        <taxon>indigoferoid/millettioid clade</taxon>
        <taxon>Phaseoleae</taxon>
        <taxon>Psophocarpus</taxon>
    </lineage>
</organism>
<name>A0AAN9X6T8_PSOTE</name>
<dbReference type="Proteomes" id="UP001386955">
    <property type="component" value="Unassembled WGS sequence"/>
</dbReference>
<reference evidence="2 3" key="1">
    <citation type="submission" date="2024-01" db="EMBL/GenBank/DDBJ databases">
        <title>The genomes of 5 underutilized Papilionoideae crops provide insights into root nodulation and disease resistanc.</title>
        <authorList>
            <person name="Jiang F."/>
        </authorList>
    </citation>
    <scope>NUCLEOTIDE SEQUENCE [LARGE SCALE GENOMIC DNA]</scope>
    <source>
        <strain evidence="2">DUOXIRENSHENG_FW03</strain>
        <tissue evidence="2">Leaves</tissue>
    </source>
</reference>
<evidence type="ECO:0000256" key="1">
    <source>
        <dbReference type="SAM" id="Phobius"/>
    </source>
</evidence>
<feature type="transmembrane region" description="Helical" evidence="1">
    <location>
        <begin position="69"/>
        <end position="87"/>
    </location>
</feature>
<gene>
    <name evidence="2" type="ORF">VNO78_31002</name>
</gene>
<keyword evidence="1" id="KW-1133">Transmembrane helix</keyword>
<comment type="caution">
    <text evidence="2">The sequence shown here is derived from an EMBL/GenBank/DDBJ whole genome shotgun (WGS) entry which is preliminary data.</text>
</comment>
<dbReference type="AlphaFoldDB" id="A0AAN9X6T8"/>
<keyword evidence="1" id="KW-0812">Transmembrane</keyword>
<dbReference type="EMBL" id="JAYMYS010000008">
    <property type="protein sequence ID" value="KAK7385287.1"/>
    <property type="molecule type" value="Genomic_DNA"/>
</dbReference>
<evidence type="ECO:0000313" key="3">
    <source>
        <dbReference type="Proteomes" id="UP001386955"/>
    </source>
</evidence>